<organism evidence="2 3">
    <name type="scientific">Octopus vulgaris</name>
    <name type="common">Common octopus</name>
    <dbReference type="NCBI Taxonomy" id="6645"/>
    <lineage>
        <taxon>Eukaryota</taxon>
        <taxon>Metazoa</taxon>
        <taxon>Spiralia</taxon>
        <taxon>Lophotrochozoa</taxon>
        <taxon>Mollusca</taxon>
        <taxon>Cephalopoda</taxon>
        <taxon>Coleoidea</taxon>
        <taxon>Octopodiformes</taxon>
        <taxon>Octopoda</taxon>
        <taxon>Incirrata</taxon>
        <taxon>Octopodidae</taxon>
        <taxon>Octopus</taxon>
    </lineage>
</organism>
<dbReference type="Proteomes" id="UP001162480">
    <property type="component" value="Chromosome 29"/>
</dbReference>
<evidence type="ECO:0000256" key="1">
    <source>
        <dbReference type="SAM" id="MobiDB-lite"/>
    </source>
</evidence>
<keyword evidence="3" id="KW-1185">Reference proteome</keyword>
<dbReference type="EMBL" id="OX597842">
    <property type="protein sequence ID" value="CAI9744009.1"/>
    <property type="molecule type" value="Genomic_DNA"/>
</dbReference>
<evidence type="ECO:0000313" key="2">
    <source>
        <dbReference type="EMBL" id="CAI9744009.1"/>
    </source>
</evidence>
<name>A0AA36C109_OCTVU</name>
<accession>A0AA36C109</accession>
<gene>
    <name evidence="2" type="ORF">OCTVUL_1B008059</name>
</gene>
<reference evidence="2" key="1">
    <citation type="submission" date="2023-08" db="EMBL/GenBank/DDBJ databases">
        <authorList>
            <person name="Alioto T."/>
            <person name="Alioto T."/>
            <person name="Gomez Garrido J."/>
        </authorList>
    </citation>
    <scope>NUCLEOTIDE SEQUENCE</scope>
</reference>
<evidence type="ECO:0000313" key="3">
    <source>
        <dbReference type="Proteomes" id="UP001162480"/>
    </source>
</evidence>
<sequence length="95" mass="10651">MRSAEGLPSLARDESSPAQGIPNGGFVSIHSKDIEEFMQPVLRKDDYKKFKQHHNGKVSTKAHMYLITALMGSTFSHNEGMVPQKYGKRCELDTL</sequence>
<proteinExistence type="predicted"/>
<protein>
    <submittedName>
        <fullName evidence="2">Uncharacterized protein</fullName>
    </submittedName>
</protein>
<dbReference type="AlphaFoldDB" id="A0AA36C109"/>
<feature type="region of interest" description="Disordered" evidence="1">
    <location>
        <begin position="1"/>
        <end position="27"/>
    </location>
</feature>